<dbReference type="EMBL" id="OQ734855">
    <property type="protein sequence ID" value="WNS47924.1"/>
    <property type="molecule type" value="Genomic_DNA"/>
</dbReference>
<proteinExistence type="predicted"/>
<protein>
    <submittedName>
        <fullName evidence="1">CapI</fullName>
    </submittedName>
</protein>
<sequence length="347" mass="39123">MANNILASFFPPDPWAYSWLLRVFQWLPVTTVGMWMTDYHPCGKFSRTQGFNINGRLAWCLMESVGPAHMLYVLRTLSVRLSIEELPLWNKVAAALYVIHYINRAWIGPLFVAPSMSPVGVEIFAIVSFHNWYNTAILTPWIAGYETPISGYPGLTTIASEPWLDGARQYIPCIGLGIFALGMTNNILAERRLWSMRKEEAQRRLSATKSEKGSSSSPKNMYAKVYVMPPANGLFRHSLYPHYFWEWIEWFGYVLVGTAVATPKVGQAMSLAQFKTPSVSVAPWIMPLASLAEKLGVPLPLPPLAFVLNFVACMLPQARRGLRWYKQRFSEQAVAGRSAIVPGIPFW</sequence>
<dbReference type="InterPro" id="IPR010721">
    <property type="entry name" value="UstE-like"/>
</dbReference>
<dbReference type="GO" id="GO:0016491">
    <property type="term" value="F:oxidoreductase activity"/>
    <property type="evidence" value="ECO:0007669"/>
    <property type="project" value="TreeGrafter"/>
</dbReference>
<dbReference type="InterPro" id="IPR039357">
    <property type="entry name" value="SRD5A/TECR"/>
</dbReference>
<dbReference type="AlphaFoldDB" id="A0AA96MHV1"/>
<evidence type="ECO:0000313" key="1">
    <source>
        <dbReference type="EMBL" id="WNS47924.1"/>
    </source>
</evidence>
<dbReference type="PANTHER" id="PTHR10556">
    <property type="entry name" value="3-OXO-5-ALPHA-STEROID 4-DEHYDROGENASE"/>
    <property type="match status" value="1"/>
</dbReference>
<dbReference type="PANTHER" id="PTHR10556:SF43">
    <property type="entry name" value="STEROID 5-ALPHA-REDUCTASE DET2"/>
    <property type="match status" value="1"/>
</dbReference>
<name>A0AA96MHV1_9PEZI</name>
<reference evidence="1" key="1">
    <citation type="journal article" date="2023" name="J. Am. Chem. Soc.">
        <title>Biosynthesis of AS2077715 and Funiculosin: Pathway Reconstitution and Identification of Enzymes that Form the All-cis Cyclopentanetetraol Moiety.</title>
        <authorList>
            <person name="Zhang Y."/>
            <person name="Go E.B."/>
            <person name="Perlatti B."/>
            <person name="Wu L."/>
            <person name="Bills G.F."/>
            <person name="Ohashi M."/>
            <person name="Tang Y."/>
        </authorList>
    </citation>
    <scope>NUCLEOTIDE SEQUENCE</scope>
    <source>
        <strain evidence="1">TTI-000886</strain>
    </source>
</reference>
<dbReference type="Pfam" id="PF06966">
    <property type="entry name" value="DUF1295"/>
    <property type="match status" value="1"/>
</dbReference>
<dbReference type="PROSITE" id="PS50244">
    <property type="entry name" value="S5A_REDUCTASE"/>
    <property type="match status" value="1"/>
</dbReference>
<accession>A0AA96MHV1</accession>
<gene>
    <name evidence="1" type="primary">capI</name>
</gene>
<organism evidence="1">
    <name type="scientific">Capnodium sp. TTI-000886</name>
    <dbReference type="NCBI Taxonomy" id="3078996"/>
    <lineage>
        <taxon>Eukaryota</taxon>
        <taxon>Fungi</taxon>
        <taxon>Dikarya</taxon>
        <taxon>Ascomycota</taxon>
        <taxon>Pezizomycotina</taxon>
        <taxon>Dothideomycetes</taxon>
        <taxon>Dothideomycetidae</taxon>
        <taxon>Capnodiales</taxon>
        <taxon>Capnodiaceae</taxon>
        <taxon>Capnodium</taxon>
    </lineage>
</organism>